<gene>
    <name evidence="1" type="ORF">CLTHE_24020</name>
</gene>
<sequence length="72" mass="8807">MYKNFLLDPKVDFVFKNLFFYEEKSDILISFVNSILGRNEIRELKLEIYEKEKHFLDDKFSRIELKGKNKKN</sequence>
<dbReference type="EMBL" id="LTAY01000061">
    <property type="protein sequence ID" value="OPX46925.1"/>
    <property type="molecule type" value="Genomic_DNA"/>
</dbReference>
<evidence type="ECO:0000313" key="1">
    <source>
        <dbReference type="EMBL" id="OPX46925.1"/>
    </source>
</evidence>
<reference evidence="1 2" key="1">
    <citation type="submission" date="2016-02" db="EMBL/GenBank/DDBJ databases">
        <title>Genome sequence of Clostridium thermobutyricum DSM 4928.</title>
        <authorList>
            <person name="Poehlein A."/>
            <person name="Daniel R."/>
        </authorList>
    </citation>
    <scope>NUCLEOTIDE SEQUENCE [LARGE SCALE GENOMIC DNA]</scope>
    <source>
        <strain evidence="1 2">DSM 4928</strain>
    </source>
</reference>
<dbReference type="Proteomes" id="UP000191448">
    <property type="component" value="Unassembled WGS sequence"/>
</dbReference>
<proteinExistence type="predicted"/>
<name>A0A1V4SU03_9CLOT</name>
<dbReference type="Pfam" id="PF12784">
    <property type="entry name" value="PDDEXK_2"/>
    <property type="match status" value="1"/>
</dbReference>
<organism evidence="1 2">
    <name type="scientific">Clostridium thermobutyricum DSM 4928</name>
    <dbReference type="NCBI Taxonomy" id="1121339"/>
    <lineage>
        <taxon>Bacteria</taxon>
        <taxon>Bacillati</taxon>
        <taxon>Bacillota</taxon>
        <taxon>Clostridia</taxon>
        <taxon>Eubacteriales</taxon>
        <taxon>Clostridiaceae</taxon>
        <taxon>Clostridium</taxon>
    </lineage>
</organism>
<dbReference type="AlphaFoldDB" id="A0A1V4SU03"/>
<evidence type="ECO:0000313" key="2">
    <source>
        <dbReference type="Proteomes" id="UP000191448"/>
    </source>
</evidence>
<comment type="caution">
    <text evidence="1">The sequence shown here is derived from an EMBL/GenBank/DDBJ whole genome shotgun (WGS) entry which is preliminary data.</text>
</comment>
<accession>A0A1V4SU03</accession>
<protein>
    <submittedName>
        <fullName evidence="1">PD-(D/E)XK nuclease family transposase</fullName>
    </submittedName>
</protein>